<keyword evidence="4" id="KW-0539">Nucleus</keyword>
<evidence type="ECO:0000256" key="1">
    <source>
        <dbReference type="ARBA" id="ARBA00004123"/>
    </source>
</evidence>
<dbReference type="GO" id="GO:0044727">
    <property type="term" value="P:epigenetic programing of male pronucleus"/>
    <property type="evidence" value="ECO:0007669"/>
    <property type="project" value="TreeGrafter"/>
</dbReference>
<evidence type="ECO:0000313" key="8">
    <source>
        <dbReference type="Proteomes" id="UP000694621"/>
    </source>
</evidence>
<dbReference type="GO" id="GO:0005737">
    <property type="term" value="C:cytoplasm"/>
    <property type="evidence" value="ECO:0007669"/>
    <property type="project" value="UniProtKB-SubCell"/>
</dbReference>
<dbReference type="GO" id="GO:0001940">
    <property type="term" value="C:male pronucleus"/>
    <property type="evidence" value="ECO:0007669"/>
    <property type="project" value="TreeGrafter"/>
</dbReference>
<dbReference type="InterPro" id="IPR010736">
    <property type="entry name" value="SHIPPO-rpt"/>
</dbReference>
<dbReference type="EMBL" id="JAICCE010000002">
    <property type="protein sequence ID" value="KAG9281356.1"/>
    <property type="molecule type" value="Genomic_DNA"/>
</dbReference>
<dbReference type="Pfam" id="PF07004">
    <property type="entry name" value="SHIPPO-rpt"/>
    <property type="match status" value="5"/>
</dbReference>
<evidence type="ECO:0000256" key="4">
    <source>
        <dbReference type="ARBA" id="ARBA00023242"/>
    </source>
</evidence>
<evidence type="ECO:0000256" key="3">
    <source>
        <dbReference type="ARBA" id="ARBA00022490"/>
    </source>
</evidence>
<gene>
    <name evidence="6" type="primary">STPG1</name>
    <name evidence="6" type="ORF">AMEX_G4155</name>
</gene>
<dbReference type="PANTHER" id="PTHR35678">
    <property type="entry name" value="PROTEIN STPG4"/>
    <property type="match status" value="1"/>
</dbReference>
<dbReference type="OrthoDB" id="186871at2759"/>
<dbReference type="PANTHER" id="PTHR35678:SF1">
    <property type="entry name" value="PROTEIN STPG4"/>
    <property type="match status" value="1"/>
</dbReference>
<feature type="region of interest" description="Disordered" evidence="5">
    <location>
        <begin position="101"/>
        <end position="157"/>
    </location>
</feature>
<evidence type="ECO:0000256" key="2">
    <source>
        <dbReference type="ARBA" id="ARBA00004496"/>
    </source>
</evidence>
<sequence length="385" mass="42252">MTHHRCSVTVSVPLLTAGWRHGRSCIVLSVAWWWAGGSGCHGNRHSVDHQTELQREFEGEKMRIGGADQRGGDEPQGASSSIPTRYQTVIIRNTERKGFTSQTKRFTYRANENPGPGSYLSHTSADSCSPSYSKKGTGGFPSKTLRVGRNPRRWSPAPNAYNLQSSLLRQHDFSMGFSRTFHPPITQKSEENLAEKTPAPNQYNVSYNGVQVNSVISANSSFLSKTRRSAFITPSLKGPSPCHYSVKDAVVQKTPKVPFSCFKSTSARIQPLISSEAPGPGAYSPFQNPEPVQRTILPRRHYLGISAPALIPPKDPPLPGPGQYDIANYEGAPKHLMASAAFVSGTSRWTQEIRGQGVPGPGSYEPDFLSKRSFLYNHAKSWIPA</sequence>
<protein>
    <submittedName>
        <fullName evidence="6">O(6)-methylguanine-induced apoptosis 2</fullName>
    </submittedName>
    <submittedName>
        <fullName evidence="7">Sperm tail PG-rich repeat containing 1</fullName>
    </submittedName>
</protein>
<dbReference type="GO" id="GO:0001939">
    <property type="term" value="C:female pronucleus"/>
    <property type="evidence" value="ECO:0007669"/>
    <property type="project" value="TreeGrafter"/>
</dbReference>
<reference evidence="7" key="2">
    <citation type="submission" date="2025-05" db="UniProtKB">
        <authorList>
            <consortium name="Ensembl"/>
        </authorList>
    </citation>
    <scope>IDENTIFICATION</scope>
</reference>
<dbReference type="GO" id="GO:0042393">
    <property type="term" value="F:histone binding"/>
    <property type="evidence" value="ECO:0007669"/>
    <property type="project" value="TreeGrafter"/>
</dbReference>
<accession>A0A8B9JJU4</accession>
<dbReference type="GO" id="GO:0042585">
    <property type="term" value="C:germinal vesicle"/>
    <property type="evidence" value="ECO:0007669"/>
    <property type="project" value="TreeGrafter"/>
</dbReference>
<keyword evidence="3" id="KW-0963">Cytoplasm</keyword>
<dbReference type="Proteomes" id="UP000752171">
    <property type="component" value="Unassembled WGS sequence"/>
</dbReference>
<evidence type="ECO:0000313" key="7">
    <source>
        <dbReference type="Ensembl" id="ENSAMXP00005022665.1"/>
    </source>
</evidence>
<dbReference type="AlphaFoldDB" id="A0A8B9JJU4"/>
<dbReference type="Proteomes" id="UP000694621">
    <property type="component" value="Unplaced"/>
</dbReference>
<organism evidence="7 8">
    <name type="scientific">Astyanax mexicanus</name>
    <name type="common">Blind cave fish</name>
    <name type="synonym">Astyanax fasciatus mexicanus</name>
    <dbReference type="NCBI Taxonomy" id="7994"/>
    <lineage>
        <taxon>Eukaryota</taxon>
        <taxon>Metazoa</taxon>
        <taxon>Chordata</taxon>
        <taxon>Craniata</taxon>
        <taxon>Vertebrata</taxon>
        <taxon>Euteleostomi</taxon>
        <taxon>Actinopterygii</taxon>
        <taxon>Neopterygii</taxon>
        <taxon>Teleostei</taxon>
        <taxon>Ostariophysi</taxon>
        <taxon>Characiformes</taxon>
        <taxon>Characoidei</taxon>
        <taxon>Acestrorhamphidae</taxon>
        <taxon>Acestrorhamphinae</taxon>
        <taxon>Astyanax</taxon>
    </lineage>
</organism>
<feature type="compositionally biased region" description="Polar residues" evidence="5">
    <location>
        <begin position="77"/>
        <end position="86"/>
    </location>
</feature>
<proteinExistence type="predicted"/>
<feature type="region of interest" description="Disordered" evidence="5">
    <location>
        <begin position="65"/>
        <end position="86"/>
    </location>
</feature>
<comment type="subcellular location">
    <subcellularLocation>
        <location evidence="2">Cytoplasm</location>
    </subcellularLocation>
    <subcellularLocation>
        <location evidence="1">Nucleus</location>
    </subcellularLocation>
</comment>
<name>A0A8B9JJU4_ASTMX</name>
<reference evidence="6 9" key="1">
    <citation type="submission" date="2021-07" db="EMBL/GenBank/DDBJ databases">
        <authorList>
            <person name="Imarazene B."/>
            <person name="Zahm M."/>
            <person name="Klopp C."/>
            <person name="Cabau C."/>
            <person name="Beille S."/>
            <person name="Jouanno E."/>
            <person name="Castinel A."/>
            <person name="Lluch J."/>
            <person name="Gil L."/>
            <person name="Kuchtly C."/>
            <person name="Lopez Roques C."/>
            <person name="Donnadieu C."/>
            <person name="Parrinello H."/>
            <person name="Journot L."/>
            <person name="Du K."/>
            <person name="Schartl M."/>
            <person name="Retaux S."/>
            <person name="Guiguen Y."/>
        </authorList>
    </citation>
    <scope>NUCLEOTIDE SEQUENCE [LARGE SCALE GENOMIC DNA]</scope>
    <source>
        <strain evidence="6">Pach_M1</strain>
        <tissue evidence="6">Testis</tissue>
    </source>
</reference>
<dbReference type="GO" id="GO:0003682">
    <property type="term" value="F:chromatin binding"/>
    <property type="evidence" value="ECO:0007669"/>
    <property type="project" value="TreeGrafter"/>
</dbReference>
<evidence type="ECO:0000313" key="6">
    <source>
        <dbReference type="EMBL" id="KAG9281356.1"/>
    </source>
</evidence>
<evidence type="ECO:0000313" key="9">
    <source>
        <dbReference type="Proteomes" id="UP000752171"/>
    </source>
</evidence>
<dbReference type="Ensembl" id="ENSAMXT00005025037.1">
    <property type="protein sequence ID" value="ENSAMXP00005022665.1"/>
    <property type="gene ID" value="ENSAMXG00005011696.1"/>
</dbReference>
<feature type="compositionally biased region" description="Polar residues" evidence="5">
    <location>
        <begin position="120"/>
        <end position="134"/>
    </location>
</feature>
<evidence type="ECO:0000256" key="5">
    <source>
        <dbReference type="SAM" id="MobiDB-lite"/>
    </source>
</evidence>